<dbReference type="SMART" id="SM00986">
    <property type="entry name" value="UDG"/>
    <property type="match status" value="1"/>
</dbReference>
<evidence type="ECO:0000256" key="4">
    <source>
        <dbReference type="ARBA" id="ARBA00019403"/>
    </source>
</evidence>
<dbReference type="InterPro" id="IPR051536">
    <property type="entry name" value="UDG_Type-4/5"/>
</dbReference>
<accession>A0A1A6C5A5</accession>
<evidence type="ECO:0000256" key="1">
    <source>
        <dbReference type="ARBA" id="ARBA00001400"/>
    </source>
</evidence>
<dbReference type="PANTHER" id="PTHR33693">
    <property type="entry name" value="TYPE-5 URACIL-DNA GLYCOSYLASE"/>
    <property type="match status" value="1"/>
</dbReference>
<dbReference type="Gene3D" id="3.40.470.10">
    <property type="entry name" value="Uracil-DNA glycosylase-like domain"/>
    <property type="match status" value="1"/>
</dbReference>
<evidence type="ECO:0000256" key="7">
    <source>
        <dbReference type="ARBA" id="ARBA00022763"/>
    </source>
</evidence>
<keyword evidence="8" id="KW-0378">Hydrolase</keyword>
<dbReference type="SMART" id="SM00987">
    <property type="entry name" value="UreE_C"/>
    <property type="match status" value="1"/>
</dbReference>
<dbReference type="InterPro" id="IPR005273">
    <property type="entry name" value="Ura-DNA_glyco_family4"/>
</dbReference>
<dbReference type="GO" id="GO:0006281">
    <property type="term" value="P:DNA repair"/>
    <property type="evidence" value="ECO:0007669"/>
    <property type="project" value="UniProtKB-KW"/>
</dbReference>
<evidence type="ECO:0000256" key="10">
    <source>
        <dbReference type="ARBA" id="ARBA00023014"/>
    </source>
</evidence>
<evidence type="ECO:0000256" key="11">
    <source>
        <dbReference type="ARBA" id="ARBA00023204"/>
    </source>
</evidence>
<dbReference type="InterPro" id="IPR005122">
    <property type="entry name" value="Uracil-DNA_glycosylase-like"/>
</dbReference>
<keyword evidence="10" id="KW-0411">Iron-sulfur</keyword>
<protein>
    <recommendedName>
        <fullName evidence="4">Type-4 uracil-DNA glycosylase</fullName>
        <ecNumber evidence="3">3.2.2.27</ecNumber>
    </recommendedName>
</protein>
<evidence type="ECO:0000256" key="6">
    <source>
        <dbReference type="ARBA" id="ARBA00022723"/>
    </source>
</evidence>
<dbReference type="SUPFAM" id="SSF52141">
    <property type="entry name" value="Uracil-DNA glycosylase-like"/>
    <property type="match status" value="1"/>
</dbReference>
<evidence type="ECO:0000256" key="9">
    <source>
        <dbReference type="ARBA" id="ARBA00023004"/>
    </source>
</evidence>
<evidence type="ECO:0000313" key="13">
    <source>
        <dbReference type="EMBL" id="OBS09742.1"/>
    </source>
</evidence>
<feature type="domain" description="Uracil-DNA glycosylase-like" evidence="12">
    <location>
        <begin position="93"/>
        <end position="240"/>
    </location>
</feature>
<evidence type="ECO:0000256" key="8">
    <source>
        <dbReference type="ARBA" id="ARBA00022801"/>
    </source>
</evidence>
<evidence type="ECO:0000256" key="5">
    <source>
        <dbReference type="ARBA" id="ARBA00022485"/>
    </source>
</evidence>
<keyword evidence="14" id="KW-1185">Reference proteome</keyword>
<dbReference type="STRING" id="160660.BJI67_06135"/>
<gene>
    <name evidence="13" type="ORF">Thpro_020792</name>
</gene>
<dbReference type="GO" id="GO:0051539">
    <property type="term" value="F:4 iron, 4 sulfur cluster binding"/>
    <property type="evidence" value="ECO:0007669"/>
    <property type="project" value="UniProtKB-KW"/>
</dbReference>
<reference evidence="13 14" key="1">
    <citation type="journal article" date="2014" name="Genome Announc.">
        <title>Draft Genome Sequence of the Iron-Oxidizing, Acidophilic, and Halotolerant 'Thiobacillus prosperus' Type Strain DSM 5130.</title>
        <authorList>
            <person name="Ossandon F.J."/>
            <person name="Cardenas J.P."/>
            <person name="Corbett M."/>
            <person name="Quatrini R."/>
            <person name="Holmes D.S."/>
            <person name="Watkin E."/>
        </authorList>
    </citation>
    <scope>NUCLEOTIDE SEQUENCE [LARGE SCALE GENOMIC DNA]</scope>
    <source>
        <strain evidence="13 14">DSM 5130</strain>
    </source>
</reference>
<comment type="caution">
    <text evidence="13">The sequence shown here is derived from an EMBL/GenBank/DDBJ whole genome shotgun (WGS) entry which is preliminary data.</text>
</comment>
<keyword evidence="11" id="KW-0234">DNA repair</keyword>
<comment type="catalytic activity">
    <reaction evidence="1">
        <text>Hydrolyzes single-stranded DNA or mismatched double-stranded DNA and polynucleotides, releasing free uracil.</text>
        <dbReference type="EC" id="3.2.2.27"/>
    </reaction>
</comment>
<dbReference type="CDD" id="cd10030">
    <property type="entry name" value="UDG-F4_TTUDGA_SPO1dp_like"/>
    <property type="match status" value="1"/>
</dbReference>
<evidence type="ECO:0000259" key="12">
    <source>
        <dbReference type="SMART" id="SM00986"/>
    </source>
</evidence>
<dbReference type="GO" id="GO:0046872">
    <property type="term" value="F:metal ion binding"/>
    <property type="evidence" value="ECO:0007669"/>
    <property type="project" value="UniProtKB-KW"/>
</dbReference>
<dbReference type="GO" id="GO:0004844">
    <property type="term" value="F:uracil DNA N-glycosylase activity"/>
    <property type="evidence" value="ECO:0007669"/>
    <property type="project" value="UniProtKB-EC"/>
</dbReference>
<keyword evidence="6" id="KW-0479">Metal-binding</keyword>
<evidence type="ECO:0000256" key="2">
    <source>
        <dbReference type="ARBA" id="ARBA00006521"/>
    </source>
</evidence>
<dbReference type="Pfam" id="PF03167">
    <property type="entry name" value="UDG"/>
    <property type="match status" value="1"/>
</dbReference>
<dbReference type="PANTHER" id="PTHR33693:SF1">
    <property type="entry name" value="TYPE-4 URACIL-DNA GLYCOSYLASE"/>
    <property type="match status" value="1"/>
</dbReference>
<dbReference type="NCBIfam" id="TIGR00758">
    <property type="entry name" value="UDG_fam4"/>
    <property type="match status" value="1"/>
</dbReference>
<organism evidence="13 14">
    <name type="scientific">Acidihalobacter prosperus</name>
    <dbReference type="NCBI Taxonomy" id="160660"/>
    <lineage>
        <taxon>Bacteria</taxon>
        <taxon>Pseudomonadati</taxon>
        <taxon>Pseudomonadota</taxon>
        <taxon>Gammaproteobacteria</taxon>
        <taxon>Chromatiales</taxon>
        <taxon>Ectothiorhodospiraceae</taxon>
        <taxon>Acidihalobacter</taxon>
    </lineage>
</organism>
<keyword evidence="5" id="KW-0004">4Fe-4S</keyword>
<keyword evidence="7" id="KW-0227">DNA damage</keyword>
<comment type="similarity">
    <text evidence="2">Belongs to the uracil-DNA glycosylase (UDG) superfamily. Type 4 (UDGa) family.</text>
</comment>
<sequence>MSTRNAHYLSAMGIQPWALRAAPRVSGQCSPVAADAAAEEIALANMAPAPVAAGHVTAGARADVAEMDWPRLEAAVAACRRCALAEGRTQTVFGVGERTADWMVVGEGPGAEEDRRGEPFVGRAGRLLDNMFVAIGLRREAVYIANVVKCRPPGNRDPQPEEVSACGAYLDRQIALVQPRLILALGRFAAQSLLQTDTPVGQLRGRVHRYAGTIPLIVTYHPAYLLRSPEQKARAWDDLRLARAQIAGDG</sequence>
<evidence type="ECO:0000313" key="14">
    <source>
        <dbReference type="Proteomes" id="UP000029273"/>
    </source>
</evidence>
<dbReference type="EMBL" id="JQSG02000002">
    <property type="protein sequence ID" value="OBS09742.1"/>
    <property type="molecule type" value="Genomic_DNA"/>
</dbReference>
<name>A0A1A6C5A5_9GAMM</name>
<dbReference type="InterPro" id="IPR036895">
    <property type="entry name" value="Uracil-DNA_glycosylase-like_sf"/>
</dbReference>
<dbReference type="Proteomes" id="UP000029273">
    <property type="component" value="Unassembled WGS sequence"/>
</dbReference>
<proteinExistence type="inferred from homology"/>
<keyword evidence="9" id="KW-0408">Iron</keyword>
<dbReference type="EC" id="3.2.2.27" evidence="3"/>
<evidence type="ECO:0000256" key="3">
    <source>
        <dbReference type="ARBA" id="ARBA00012030"/>
    </source>
</evidence>
<dbReference type="AlphaFoldDB" id="A0A1A6C5A5"/>